<dbReference type="Proteomes" id="UP000073492">
    <property type="component" value="Unassembled WGS sequence"/>
</dbReference>
<evidence type="ECO:0000313" key="2">
    <source>
        <dbReference type="Proteomes" id="UP000073492"/>
    </source>
</evidence>
<organism evidence="1 2">
    <name type="scientific">Pseudocercospora musae</name>
    <dbReference type="NCBI Taxonomy" id="113226"/>
    <lineage>
        <taxon>Eukaryota</taxon>
        <taxon>Fungi</taxon>
        <taxon>Dikarya</taxon>
        <taxon>Ascomycota</taxon>
        <taxon>Pezizomycotina</taxon>
        <taxon>Dothideomycetes</taxon>
        <taxon>Dothideomycetidae</taxon>
        <taxon>Mycosphaerellales</taxon>
        <taxon>Mycosphaerellaceae</taxon>
        <taxon>Pseudocercospora</taxon>
    </lineage>
</organism>
<keyword evidence="2" id="KW-1185">Reference proteome</keyword>
<accession>A0A139I333</accession>
<reference evidence="1 2" key="1">
    <citation type="submission" date="2015-07" db="EMBL/GenBank/DDBJ databases">
        <title>Comparative genomics of the Sigatoka disease complex on banana suggests a link between parallel evolutionary changes in Pseudocercospora fijiensis and Pseudocercospora eumusae and increased virulence on the banana host.</title>
        <authorList>
            <person name="Chang T.-C."/>
            <person name="Salvucci A."/>
            <person name="Crous P.W."/>
            <person name="Stergiopoulos I."/>
        </authorList>
    </citation>
    <scope>NUCLEOTIDE SEQUENCE [LARGE SCALE GENOMIC DNA]</scope>
    <source>
        <strain evidence="1 2">CBS 116634</strain>
    </source>
</reference>
<proteinExistence type="predicted"/>
<dbReference type="EMBL" id="LFZO01000374">
    <property type="protein sequence ID" value="KXT09104.1"/>
    <property type="molecule type" value="Genomic_DNA"/>
</dbReference>
<dbReference type="AlphaFoldDB" id="A0A139I333"/>
<name>A0A139I333_9PEZI</name>
<comment type="caution">
    <text evidence="1">The sequence shown here is derived from an EMBL/GenBank/DDBJ whole genome shotgun (WGS) entry which is preliminary data.</text>
</comment>
<gene>
    <name evidence="1" type="ORF">AC579_5304</name>
</gene>
<protein>
    <submittedName>
        <fullName evidence="1">Uncharacterized protein</fullName>
    </submittedName>
</protein>
<evidence type="ECO:0000313" key="1">
    <source>
        <dbReference type="EMBL" id="KXT09104.1"/>
    </source>
</evidence>
<sequence>MRSVQKDLLSISIQHYSRSSTTFRYNLLPIMAQPAQSTNNGHPLIAAPSRWSKSDARTFYHERSEAGRGAWIRTQLDLRFAEAGVLSAEFHHELVRRHDEFITDTLAAMHNAIFQRKIRQEQKQSLANMLSPEERARISQLPTDQRGKAILGMISQAREKQEEKMMVGRCQMSSVHKI</sequence>